<organism evidence="1 2">
    <name type="scientific">Triticum urartu</name>
    <name type="common">Red wild einkorn</name>
    <name type="synonym">Crithodium urartu</name>
    <dbReference type="NCBI Taxonomy" id="4572"/>
    <lineage>
        <taxon>Eukaryota</taxon>
        <taxon>Viridiplantae</taxon>
        <taxon>Streptophyta</taxon>
        <taxon>Embryophyta</taxon>
        <taxon>Tracheophyta</taxon>
        <taxon>Spermatophyta</taxon>
        <taxon>Magnoliopsida</taxon>
        <taxon>Liliopsida</taxon>
        <taxon>Poales</taxon>
        <taxon>Poaceae</taxon>
        <taxon>BOP clade</taxon>
        <taxon>Pooideae</taxon>
        <taxon>Triticodae</taxon>
        <taxon>Triticeae</taxon>
        <taxon>Triticinae</taxon>
        <taxon>Triticum</taxon>
    </lineage>
</organism>
<proteinExistence type="predicted"/>
<accession>A0A8R7TB67</accession>
<sequence>MPQHAHPITGLVPMTAALPTAFVAPLSSPTVDSLSSTASPLPVPVAGLEVHGPVLLPDAGLEPAAAVMLPEDGLEPMHGVGLGPVHVNMFVDGLEPVHGGGLGPVHVSVLPCADLAHENVLPPDDLAVGLLPVGPVVARPVTFNGSSAAVVLLPGDAHAELLADDPATLAVVAAPEDGPLPPATLDTFLDSVANCADAPLLPTPAPRKAKAAVAVTRRNARLDKKKALLPPG</sequence>
<keyword evidence="2" id="KW-1185">Reference proteome</keyword>
<protein>
    <submittedName>
        <fullName evidence="1">Uncharacterized protein</fullName>
    </submittedName>
</protein>
<reference evidence="1" key="2">
    <citation type="submission" date="2018-03" db="EMBL/GenBank/DDBJ databases">
        <title>The Triticum urartu genome reveals the dynamic nature of wheat genome evolution.</title>
        <authorList>
            <person name="Ling H."/>
            <person name="Ma B."/>
            <person name="Shi X."/>
            <person name="Liu H."/>
            <person name="Dong L."/>
            <person name="Sun H."/>
            <person name="Cao Y."/>
            <person name="Gao Q."/>
            <person name="Zheng S."/>
            <person name="Li Y."/>
            <person name="Yu Y."/>
            <person name="Du H."/>
            <person name="Qi M."/>
            <person name="Li Y."/>
            <person name="Yu H."/>
            <person name="Cui Y."/>
            <person name="Wang N."/>
            <person name="Chen C."/>
            <person name="Wu H."/>
            <person name="Zhao Y."/>
            <person name="Zhang J."/>
            <person name="Li Y."/>
            <person name="Zhou W."/>
            <person name="Zhang B."/>
            <person name="Hu W."/>
            <person name="Eijk M."/>
            <person name="Tang J."/>
            <person name="Witsenboer H."/>
            <person name="Zhao S."/>
            <person name="Li Z."/>
            <person name="Zhang A."/>
            <person name="Wang D."/>
            <person name="Liang C."/>
        </authorList>
    </citation>
    <scope>NUCLEOTIDE SEQUENCE [LARGE SCALE GENOMIC DNA]</scope>
    <source>
        <strain evidence="1">cv. G1812</strain>
    </source>
</reference>
<evidence type="ECO:0000313" key="1">
    <source>
        <dbReference type="EnsemblPlants" id="TuG1812G0100004786.01.T01.cds268484"/>
    </source>
</evidence>
<evidence type="ECO:0000313" key="2">
    <source>
        <dbReference type="Proteomes" id="UP000015106"/>
    </source>
</evidence>
<reference evidence="2" key="1">
    <citation type="journal article" date="2013" name="Nature">
        <title>Draft genome of the wheat A-genome progenitor Triticum urartu.</title>
        <authorList>
            <person name="Ling H.Q."/>
            <person name="Zhao S."/>
            <person name="Liu D."/>
            <person name="Wang J."/>
            <person name="Sun H."/>
            <person name="Zhang C."/>
            <person name="Fan H."/>
            <person name="Li D."/>
            <person name="Dong L."/>
            <person name="Tao Y."/>
            <person name="Gao C."/>
            <person name="Wu H."/>
            <person name="Li Y."/>
            <person name="Cui Y."/>
            <person name="Guo X."/>
            <person name="Zheng S."/>
            <person name="Wang B."/>
            <person name="Yu K."/>
            <person name="Liang Q."/>
            <person name="Yang W."/>
            <person name="Lou X."/>
            <person name="Chen J."/>
            <person name="Feng M."/>
            <person name="Jian J."/>
            <person name="Zhang X."/>
            <person name="Luo G."/>
            <person name="Jiang Y."/>
            <person name="Liu J."/>
            <person name="Wang Z."/>
            <person name="Sha Y."/>
            <person name="Zhang B."/>
            <person name="Wu H."/>
            <person name="Tang D."/>
            <person name="Shen Q."/>
            <person name="Xue P."/>
            <person name="Zou S."/>
            <person name="Wang X."/>
            <person name="Liu X."/>
            <person name="Wang F."/>
            <person name="Yang Y."/>
            <person name="An X."/>
            <person name="Dong Z."/>
            <person name="Zhang K."/>
            <person name="Zhang X."/>
            <person name="Luo M.C."/>
            <person name="Dvorak J."/>
            <person name="Tong Y."/>
            <person name="Wang J."/>
            <person name="Yang H."/>
            <person name="Li Z."/>
            <person name="Wang D."/>
            <person name="Zhang A."/>
            <person name="Wang J."/>
        </authorList>
    </citation>
    <scope>NUCLEOTIDE SEQUENCE</scope>
    <source>
        <strain evidence="2">cv. G1812</strain>
    </source>
</reference>
<reference evidence="1" key="3">
    <citation type="submission" date="2022-06" db="UniProtKB">
        <authorList>
            <consortium name="EnsemblPlants"/>
        </authorList>
    </citation>
    <scope>IDENTIFICATION</scope>
</reference>
<dbReference type="Proteomes" id="UP000015106">
    <property type="component" value="Chromosome 1"/>
</dbReference>
<name>A0A8R7TB67_TRIUA</name>
<dbReference type="EnsemblPlants" id="TuG1812G0100004786.01.T01">
    <property type="protein sequence ID" value="TuG1812G0100004786.01.T01.cds268484"/>
    <property type="gene ID" value="TuG1812G0100004786.01"/>
</dbReference>
<dbReference type="Gramene" id="TuG1812G0100004786.01.T01">
    <property type="protein sequence ID" value="TuG1812G0100004786.01.T01.cds268484"/>
    <property type="gene ID" value="TuG1812G0100004786.01"/>
</dbReference>
<dbReference type="AlphaFoldDB" id="A0A8R7TB67"/>